<organism evidence="3 4">
    <name type="scientific">Herbaspirillum chlorophenolicum</name>
    <dbReference type="NCBI Taxonomy" id="211589"/>
    <lineage>
        <taxon>Bacteria</taxon>
        <taxon>Pseudomonadati</taxon>
        <taxon>Pseudomonadota</taxon>
        <taxon>Betaproteobacteria</taxon>
        <taxon>Burkholderiales</taxon>
        <taxon>Oxalobacteraceae</taxon>
        <taxon>Herbaspirillum</taxon>
    </lineage>
</organism>
<reference evidence="3 4" key="1">
    <citation type="submission" date="2024-10" db="EMBL/GenBank/DDBJ databases">
        <title>The Natural Products Discovery Center: Release of the First 8490 Sequenced Strains for Exploring Actinobacteria Biosynthetic Diversity.</title>
        <authorList>
            <person name="Kalkreuter E."/>
            <person name="Kautsar S.A."/>
            <person name="Yang D."/>
            <person name="Bader C.D."/>
            <person name="Teijaro C.N."/>
            <person name="Fluegel L."/>
            <person name="Davis C.M."/>
            <person name="Simpson J.R."/>
            <person name="Lauterbach L."/>
            <person name="Steele A.D."/>
            <person name="Gui C."/>
            <person name="Meng S."/>
            <person name="Li G."/>
            <person name="Viehrig K."/>
            <person name="Ye F."/>
            <person name="Su P."/>
            <person name="Kiefer A.F."/>
            <person name="Nichols A."/>
            <person name="Cepeda A.J."/>
            <person name="Yan W."/>
            <person name="Fan B."/>
            <person name="Jiang Y."/>
            <person name="Adhikari A."/>
            <person name="Zheng C.-J."/>
            <person name="Schuster L."/>
            <person name="Cowan T.M."/>
            <person name="Smanski M.J."/>
            <person name="Chevrette M.G."/>
            <person name="De Carvalho L.P.S."/>
            <person name="Shen B."/>
        </authorList>
    </citation>
    <scope>NUCLEOTIDE SEQUENCE [LARGE SCALE GENOMIC DNA]</scope>
    <source>
        <strain evidence="3 4">NPDC087045</strain>
    </source>
</reference>
<proteinExistence type="predicted"/>
<feature type="signal peptide" evidence="2">
    <location>
        <begin position="1"/>
        <end position="25"/>
    </location>
</feature>
<gene>
    <name evidence="3" type="ORF">ACIPEN_05320</name>
</gene>
<accession>A0ABW8EXF2</accession>
<protein>
    <submittedName>
        <fullName evidence="3">PsiF family protein</fullName>
    </submittedName>
</protein>
<feature type="region of interest" description="Disordered" evidence="1">
    <location>
        <begin position="57"/>
        <end position="99"/>
    </location>
</feature>
<name>A0ABW8EXF2_9BURK</name>
<evidence type="ECO:0000256" key="1">
    <source>
        <dbReference type="SAM" id="MobiDB-lite"/>
    </source>
</evidence>
<feature type="compositionally biased region" description="Basic and acidic residues" evidence="1">
    <location>
        <begin position="80"/>
        <end position="99"/>
    </location>
</feature>
<keyword evidence="2" id="KW-0732">Signal</keyword>
<dbReference type="EMBL" id="JBIUZV010000002">
    <property type="protein sequence ID" value="MFJ3045232.1"/>
    <property type="molecule type" value="Genomic_DNA"/>
</dbReference>
<feature type="chain" id="PRO_5047424603" evidence="2">
    <location>
        <begin position="26"/>
        <end position="99"/>
    </location>
</feature>
<dbReference type="RefSeq" id="WP_050466258.1">
    <property type="nucleotide sequence ID" value="NZ_JBIUZV010000002.1"/>
</dbReference>
<keyword evidence="4" id="KW-1185">Reference proteome</keyword>
<feature type="compositionally biased region" description="Polar residues" evidence="1">
    <location>
        <begin position="59"/>
        <end position="69"/>
    </location>
</feature>
<dbReference type="Proteomes" id="UP001617427">
    <property type="component" value="Unassembled WGS sequence"/>
</dbReference>
<evidence type="ECO:0000313" key="3">
    <source>
        <dbReference type="EMBL" id="MFJ3045232.1"/>
    </source>
</evidence>
<evidence type="ECO:0000256" key="2">
    <source>
        <dbReference type="SAM" id="SignalP"/>
    </source>
</evidence>
<evidence type="ECO:0000313" key="4">
    <source>
        <dbReference type="Proteomes" id="UP001617427"/>
    </source>
</evidence>
<comment type="caution">
    <text evidence="3">The sequence shown here is derived from an EMBL/GenBank/DDBJ whole genome shotgun (WGS) entry which is preliminary data.</text>
</comment>
<dbReference type="Pfam" id="PF07769">
    <property type="entry name" value="PsiF_repeat"/>
    <property type="match status" value="2"/>
</dbReference>
<dbReference type="InterPro" id="IPR011690">
    <property type="entry name" value="P_starv_induced_PsiF"/>
</dbReference>
<sequence>MKKMLIAIASFALATPLLLATPAMAENSQQTKMAACNKDATGKKGDERKAFMKDCLSNKPAQPQPMTQQDKMKQCNADATGKKGDERKAFMSSCLKKDK</sequence>